<dbReference type="Pfam" id="PF12849">
    <property type="entry name" value="PBP_like_2"/>
    <property type="match status" value="1"/>
</dbReference>
<protein>
    <recommendedName>
        <fullName evidence="1">PBP domain-containing protein</fullName>
    </recommendedName>
</protein>
<dbReference type="InterPro" id="IPR024370">
    <property type="entry name" value="PBP_domain"/>
</dbReference>
<sequence>MKTSCLSGIPLTFATLAGWMRIPTAMSTQQVPVPHNIECTVPTVPAAAQYKGLKYDTGRETRLRISNGGAGQSGLVGALASAYIDWSREHNGISEDYLIEWVTGDTTESINYLATGDADIAITYNAAAENRTMKLGVATRRVYGFRDHFYLVGPGANPANLASNDSVYDIFNKIVTSGNAANGPLPTRFLSRYDKSATNIKESLLFAKIGQVPWAYSYSKWYHQYPQYPIPALTAASLLQEYTLSDRGTFLTLQSQNKTVADNLIVYKRGEDDDPADPLLNPAAILLGGQVCKKNLKLAQDFVTWMIDPSGGQAVVKGFQKHGTRGYLYTTAPDCKKQPEHCAGW</sequence>
<dbReference type="InterPro" id="IPR052738">
    <property type="entry name" value="ABC-Tungstate_binding"/>
</dbReference>
<dbReference type="PANTHER" id="PTHR37945:SF1">
    <property type="entry name" value="EXTRACELLULAR TUNGSTATE BINDING PROTEIN"/>
    <property type="match status" value="1"/>
</dbReference>
<reference evidence="3" key="2">
    <citation type="submission" date="2015-01" db="EMBL/GenBank/DDBJ databases">
        <title>Evolutionary Origins and Diversification of the Mycorrhizal Mutualists.</title>
        <authorList>
            <consortium name="DOE Joint Genome Institute"/>
            <consortium name="Mycorrhizal Genomics Consortium"/>
            <person name="Kohler A."/>
            <person name="Kuo A."/>
            <person name="Nagy L.G."/>
            <person name="Floudas D."/>
            <person name="Copeland A."/>
            <person name="Barry K.W."/>
            <person name="Cichocki N."/>
            <person name="Veneault-Fourrey C."/>
            <person name="LaButti K."/>
            <person name="Lindquist E.A."/>
            <person name="Lipzen A."/>
            <person name="Lundell T."/>
            <person name="Morin E."/>
            <person name="Murat C."/>
            <person name="Riley R."/>
            <person name="Ohm R."/>
            <person name="Sun H."/>
            <person name="Tunlid A."/>
            <person name="Henrissat B."/>
            <person name="Grigoriev I.V."/>
            <person name="Hibbett D.S."/>
            <person name="Martin F."/>
        </authorList>
    </citation>
    <scope>NUCLEOTIDE SEQUENCE [LARGE SCALE GENOMIC DNA]</scope>
    <source>
        <strain evidence="3">F 1598</strain>
    </source>
</reference>
<keyword evidence="3" id="KW-1185">Reference proteome</keyword>
<name>A0A0C3FTM5_PILCF</name>
<proteinExistence type="predicted"/>
<evidence type="ECO:0000313" key="3">
    <source>
        <dbReference type="Proteomes" id="UP000054166"/>
    </source>
</evidence>
<accession>A0A0C3FTM5</accession>
<gene>
    <name evidence="2" type="ORF">PILCRDRAFT_287979</name>
</gene>
<dbReference type="EMBL" id="KN832979">
    <property type="protein sequence ID" value="KIM87660.1"/>
    <property type="molecule type" value="Genomic_DNA"/>
</dbReference>
<dbReference type="Proteomes" id="UP000054166">
    <property type="component" value="Unassembled WGS sequence"/>
</dbReference>
<dbReference type="Gene3D" id="3.40.190.10">
    <property type="entry name" value="Periplasmic binding protein-like II"/>
    <property type="match status" value="2"/>
</dbReference>
<dbReference type="SUPFAM" id="SSF53850">
    <property type="entry name" value="Periplasmic binding protein-like II"/>
    <property type="match status" value="1"/>
</dbReference>
<evidence type="ECO:0000313" key="2">
    <source>
        <dbReference type="EMBL" id="KIM87660.1"/>
    </source>
</evidence>
<dbReference type="STRING" id="765440.A0A0C3FTM5"/>
<evidence type="ECO:0000259" key="1">
    <source>
        <dbReference type="Pfam" id="PF12849"/>
    </source>
</evidence>
<dbReference type="HOGENOM" id="CLU_058099_0_0_1"/>
<dbReference type="AlphaFoldDB" id="A0A0C3FTM5"/>
<reference evidence="2 3" key="1">
    <citation type="submission" date="2014-04" db="EMBL/GenBank/DDBJ databases">
        <authorList>
            <consortium name="DOE Joint Genome Institute"/>
            <person name="Kuo A."/>
            <person name="Tarkka M."/>
            <person name="Buscot F."/>
            <person name="Kohler A."/>
            <person name="Nagy L.G."/>
            <person name="Floudas D."/>
            <person name="Copeland A."/>
            <person name="Barry K.W."/>
            <person name="Cichocki N."/>
            <person name="Veneault-Fourrey C."/>
            <person name="LaButti K."/>
            <person name="Lindquist E.A."/>
            <person name="Lipzen A."/>
            <person name="Lundell T."/>
            <person name="Morin E."/>
            <person name="Murat C."/>
            <person name="Sun H."/>
            <person name="Tunlid A."/>
            <person name="Henrissat B."/>
            <person name="Grigoriev I.V."/>
            <person name="Hibbett D.S."/>
            <person name="Martin F."/>
            <person name="Nordberg H.P."/>
            <person name="Cantor M.N."/>
            <person name="Hua S.X."/>
        </authorList>
    </citation>
    <scope>NUCLEOTIDE SEQUENCE [LARGE SCALE GENOMIC DNA]</scope>
    <source>
        <strain evidence="2 3">F 1598</strain>
    </source>
</reference>
<dbReference type="OrthoDB" id="10260248at2759"/>
<feature type="domain" description="PBP" evidence="1">
    <location>
        <begin position="61"/>
        <end position="308"/>
    </location>
</feature>
<dbReference type="InParanoid" id="A0A0C3FTM5"/>
<dbReference type="PANTHER" id="PTHR37945">
    <property type="entry name" value="EXTRACELLULAR TUNGSTATE BINDING PROTEIN"/>
    <property type="match status" value="1"/>
</dbReference>
<organism evidence="2 3">
    <name type="scientific">Piloderma croceum (strain F 1598)</name>
    <dbReference type="NCBI Taxonomy" id="765440"/>
    <lineage>
        <taxon>Eukaryota</taxon>
        <taxon>Fungi</taxon>
        <taxon>Dikarya</taxon>
        <taxon>Basidiomycota</taxon>
        <taxon>Agaricomycotina</taxon>
        <taxon>Agaricomycetes</taxon>
        <taxon>Agaricomycetidae</taxon>
        <taxon>Atheliales</taxon>
        <taxon>Atheliaceae</taxon>
        <taxon>Piloderma</taxon>
    </lineage>
</organism>